<organism evidence="1 2">
    <name type="scientific">Moumouvirus australiensis</name>
    <dbReference type="NCBI Taxonomy" id="2109587"/>
    <lineage>
        <taxon>Viruses</taxon>
        <taxon>Varidnaviria</taxon>
        <taxon>Bamfordvirae</taxon>
        <taxon>Nucleocytoviricota</taxon>
        <taxon>Megaviricetes</taxon>
        <taxon>Imitervirales</taxon>
        <taxon>Mimiviridae</taxon>
        <taxon>Megamimivirinae</taxon>
        <taxon>Moumouvirus</taxon>
        <taxon>Moumouvirus australiense</taxon>
    </lineage>
</organism>
<protein>
    <submittedName>
        <fullName evidence="1">Uncharacterized protein</fullName>
    </submittedName>
</protein>
<accession>A0A2P1EMW2</accession>
<keyword evidence="2" id="KW-1185">Reference proteome</keyword>
<dbReference type="EMBL" id="MG807320">
    <property type="protein sequence ID" value="AVL95244.1"/>
    <property type="molecule type" value="Genomic_DNA"/>
</dbReference>
<dbReference type="Proteomes" id="UP000289600">
    <property type="component" value="Segment"/>
</dbReference>
<name>A0A2P1EMW2_9VIRU</name>
<sequence>MIPIILLKYYTYINKMLTAFISQNPENNFLHYLNKDDNGTKYNLTNELISLENKWNVPCSAIYLFTKMFDNKIWEIPTNELCEGLIHLFKDLSINKINELAAGNGLLSARLQFFSQKLDHNLDISTFDGTSKVFGEHTFTYTKVTNANVSDYNKSEPIIISWIHNMFEKELLHCVKKYSQDYIFLVGQYADTGSYGSNHTYLFHQEMLSNDYHFTILPFKQLSQLDYYKHDKIREDIYNDSRTCVTLYYKSSKKILVEQVINSLKNNHHSLFGNHIKKNKKYYFQDKKLVEISDKNLNSYIKNNYQGLNEEYKSGIKNYTIEKLKLFIKEFLDDSESYLYNELNPPMGLFRYNFKKIYGSFTCATFKLPATIPIWNVNINDRISTRTIQAKFHNQAY</sequence>
<proteinExistence type="predicted"/>
<evidence type="ECO:0000313" key="1">
    <source>
        <dbReference type="EMBL" id="AVL95244.1"/>
    </source>
</evidence>
<reference evidence="2" key="1">
    <citation type="submission" date="2018-01" db="EMBL/GenBank/DDBJ databases">
        <title>Testimony of 'menage a trois' revealed by the proteome of Megavirus virophage.</title>
        <authorList>
            <person name="Jeudy S."/>
            <person name="Bertaux L."/>
            <person name="Alempic J.-M."/>
            <person name="Lartigue A."/>
            <person name="Legendre M."/>
            <person name="Philippe N."/>
            <person name="Beucher L."/>
            <person name="Biondi E."/>
            <person name="Juul S."/>
            <person name="Turner D."/>
            <person name="Coute Y."/>
            <person name="Claverie J.-M."/>
            <person name="Abergel C."/>
        </authorList>
    </citation>
    <scope>NUCLEOTIDE SEQUENCE [LARGE SCALE GENOMIC DNA]</scope>
</reference>
<evidence type="ECO:0000313" key="2">
    <source>
        <dbReference type="Proteomes" id="UP000289600"/>
    </source>
</evidence>
<gene>
    <name evidence="1" type="ORF">mc_857</name>
</gene>